<dbReference type="PROSITE" id="PS50885">
    <property type="entry name" value="HAMP"/>
    <property type="match status" value="1"/>
</dbReference>
<dbReference type="Gene3D" id="3.30.565.10">
    <property type="entry name" value="Histidine kinase-like ATPase, C-terminal domain"/>
    <property type="match status" value="1"/>
</dbReference>
<dbReference type="Pfam" id="PF00672">
    <property type="entry name" value="HAMP"/>
    <property type="match status" value="1"/>
</dbReference>
<keyword evidence="4" id="KW-1003">Cell membrane</keyword>
<dbReference type="Proteomes" id="UP001523566">
    <property type="component" value="Unassembled WGS sequence"/>
</dbReference>
<dbReference type="Gene3D" id="1.10.287.130">
    <property type="match status" value="1"/>
</dbReference>
<evidence type="ECO:0000256" key="3">
    <source>
        <dbReference type="ARBA" id="ARBA00012438"/>
    </source>
</evidence>
<keyword evidence="18" id="KW-1185">Reference proteome</keyword>
<protein>
    <recommendedName>
        <fullName evidence="3">histidine kinase</fullName>
        <ecNumber evidence="3">2.7.13.3</ecNumber>
    </recommendedName>
</protein>
<dbReference type="Pfam" id="PF00512">
    <property type="entry name" value="HisKA"/>
    <property type="match status" value="1"/>
</dbReference>
<dbReference type="InterPro" id="IPR003594">
    <property type="entry name" value="HATPase_dom"/>
</dbReference>
<dbReference type="PANTHER" id="PTHR45528:SF1">
    <property type="entry name" value="SENSOR HISTIDINE KINASE CPXA"/>
    <property type="match status" value="1"/>
</dbReference>
<keyword evidence="13 14" id="KW-0472">Membrane</keyword>
<feature type="domain" description="HAMP" evidence="16">
    <location>
        <begin position="196"/>
        <end position="244"/>
    </location>
</feature>
<dbReference type="SUPFAM" id="SSF55874">
    <property type="entry name" value="ATPase domain of HSP90 chaperone/DNA topoisomerase II/histidine kinase"/>
    <property type="match status" value="1"/>
</dbReference>
<dbReference type="PANTHER" id="PTHR45528">
    <property type="entry name" value="SENSOR HISTIDINE KINASE CPXA"/>
    <property type="match status" value="1"/>
</dbReference>
<dbReference type="InterPro" id="IPR004358">
    <property type="entry name" value="Sig_transdc_His_kin-like_C"/>
</dbReference>
<dbReference type="InterPro" id="IPR036097">
    <property type="entry name" value="HisK_dim/P_sf"/>
</dbReference>
<evidence type="ECO:0000256" key="8">
    <source>
        <dbReference type="ARBA" id="ARBA00022741"/>
    </source>
</evidence>
<comment type="caution">
    <text evidence="17">The sequence shown here is derived from an EMBL/GenBank/DDBJ whole genome shotgun (WGS) entry which is preliminary data.</text>
</comment>
<dbReference type="SMART" id="SM00304">
    <property type="entry name" value="HAMP"/>
    <property type="match status" value="1"/>
</dbReference>
<comment type="catalytic activity">
    <reaction evidence="1">
        <text>ATP + protein L-histidine = ADP + protein N-phospho-L-histidine.</text>
        <dbReference type="EC" id="2.7.13.3"/>
    </reaction>
</comment>
<evidence type="ECO:0000256" key="9">
    <source>
        <dbReference type="ARBA" id="ARBA00022777"/>
    </source>
</evidence>
<dbReference type="EMBL" id="JAMZFW010000001">
    <property type="protein sequence ID" value="MCP1100892.1"/>
    <property type="molecule type" value="Genomic_DNA"/>
</dbReference>
<evidence type="ECO:0000256" key="1">
    <source>
        <dbReference type="ARBA" id="ARBA00000085"/>
    </source>
</evidence>
<dbReference type="CDD" id="cd00082">
    <property type="entry name" value="HisKA"/>
    <property type="match status" value="1"/>
</dbReference>
<dbReference type="Gene3D" id="6.10.340.10">
    <property type="match status" value="1"/>
</dbReference>
<dbReference type="EC" id="2.7.13.3" evidence="3"/>
<evidence type="ECO:0000256" key="5">
    <source>
        <dbReference type="ARBA" id="ARBA00022553"/>
    </source>
</evidence>
<evidence type="ECO:0000256" key="2">
    <source>
        <dbReference type="ARBA" id="ARBA00004651"/>
    </source>
</evidence>
<keyword evidence="11 14" id="KW-1133">Transmembrane helix</keyword>
<dbReference type="PROSITE" id="PS50109">
    <property type="entry name" value="HIS_KIN"/>
    <property type="match status" value="1"/>
</dbReference>
<keyword evidence="6" id="KW-0808">Transferase</keyword>
<evidence type="ECO:0000313" key="17">
    <source>
        <dbReference type="EMBL" id="MCP1100892.1"/>
    </source>
</evidence>
<reference evidence="17 18" key="1">
    <citation type="journal article" date="2022" name="Genome Biol. Evol.">
        <title>Host diet, physiology and behaviors set the stage for Lachnospiraceae cladogenesis.</title>
        <authorList>
            <person name="Vera-Ponce De Leon A."/>
            <person name="Schneider M."/>
            <person name="Jahnes B.C."/>
            <person name="Sadowski V."/>
            <person name="Camuy-Velez L.A."/>
            <person name="Duan J."/>
            <person name="Sabree Z.L."/>
        </authorList>
    </citation>
    <scope>NUCLEOTIDE SEQUENCE [LARGE SCALE GENOMIC DNA]</scope>
    <source>
        <strain evidence="17 18">PAL113</strain>
    </source>
</reference>
<evidence type="ECO:0000256" key="14">
    <source>
        <dbReference type="SAM" id="Phobius"/>
    </source>
</evidence>
<evidence type="ECO:0000259" key="16">
    <source>
        <dbReference type="PROSITE" id="PS50885"/>
    </source>
</evidence>
<accession>A0ABT1E7D9</accession>
<keyword evidence="10" id="KW-0067">ATP-binding</keyword>
<dbReference type="CDD" id="cd00075">
    <property type="entry name" value="HATPase"/>
    <property type="match status" value="1"/>
</dbReference>
<keyword evidence="12" id="KW-0902">Two-component regulatory system</keyword>
<dbReference type="CDD" id="cd06225">
    <property type="entry name" value="HAMP"/>
    <property type="match status" value="1"/>
</dbReference>
<dbReference type="SUPFAM" id="SSF47384">
    <property type="entry name" value="Homodimeric domain of signal transducing histidine kinase"/>
    <property type="match status" value="1"/>
</dbReference>
<name>A0ABT1E7D9_9FIRM</name>
<sequence>MRSTLHLKFYIIYIIYGFLSFFVVASLSTNALDNLLFEEITSTMYKEASMIASDYLVDYYTDKIDERQVSTVLKGVEKQLDASVWFVARDGEMIASAYSDRYQFPPSKVENFNPAEMGGHRYLVGSYHDYFNQEVLTVLSPVIHGLSPGGYLLIHKSTQSIYDFHSRLMFYVYGFVLITYVFSFLVLVGYNFLVYRPLRKITEAAKQYASGNLDYVIPVNKEDEIGYLSASLNYMSAQLRDMENYQRSFVANVSHDFRSPLTSIKGYVEAIVDGTIPPEMQEKYLKIILNETERLTDLTKDLLTLNAYDKGQMPLERETFDIHEVIKNVVSSLEGICKEKQLSIDLILATKHLSVYADKSKIQQVLYNLIDNALKFSEPNTIVTIETTDISEKISVSVKDDGCGISSNELSKIWDRFYKADLSRGKDRKGTGLGLSIVKDILGAHGENIHVVSTEGVGTEFKFTLPKKKSGRSI</sequence>
<feature type="domain" description="Histidine kinase" evidence="15">
    <location>
        <begin position="252"/>
        <end position="469"/>
    </location>
</feature>
<keyword evidence="5" id="KW-0597">Phosphoprotein</keyword>
<organism evidence="17 18">
    <name type="scientific">Aequitasia blattaphilus</name>
    <dbReference type="NCBI Taxonomy" id="2949332"/>
    <lineage>
        <taxon>Bacteria</taxon>
        <taxon>Bacillati</taxon>
        <taxon>Bacillota</taxon>
        <taxon>Clostridia</taxon>
        <taxon>Lachnospirales</taxon>
        <taxon>Lachnospiraceae</taxon>
        <taxon>Aequitasia</taxon>
    </lineage>
</organism>
<evidence type="ECO:0000256" key="10">
    <source>
        <dbReference type="ARBA" id="ARBA00022840"/>
    </source>
</evidence>
<dbReference type="InterPro" id="IPR005467">
    <property type="entry name" value="His_kinase_dom"/>
</dbReference>
<dbReference type="PRINTS" id="PR00344">
    <property type="entry name" value="BCTRLSENSOR"/>
</dbReference>
<keyword evidence="9 17" id="KW-0418">Kinase</keyword>
<evidence type="ECO:0000313" key="18">
    <source>
        <dbReference type="Proteomes" id="UP001523566"/>
    </source>
</evidence>
<evidence type="ECO:0000256" key="6">
    <source>
        <dbReference type="ARBA" id="ARBA00022679"/>
    </source>
</evidence>
<evidence type="ECO:0000256" key="4">
    <source>
        <dbReference type="ARBA" id="ARBA00022475"/>
    </source>
</evidence>
<comment type="subcellular location">
    <subcellularLocation>
        <location evidence="2">Cell membrane</location>
        <topology evidence="2">Multi-pass membrane protein</topology>
    </subcellularLocation>
</comment>
<keyword evidence="7 14" id="KW-0812">Transmembrane</keyword>
<keyword evidence="8" id="KW-0547">Nucleotide-binding</keyword>
<dbReference type="RefSeq" id="WP_262064680.1">
    <property type="nucleotide sequence ID" value="NZ_JAMXOD010000001.1"/>
</dbReference>
<feature type="transmembrane region" description="Helical" evidence="14">
    <location>
        <begin position="7"/>
        <end position="27"/>
    </location>
</feature>
<dbReference type="SMART" id="SM00387">
    <property type="entry name" value="HATPase_c"/>
    <property type="match status" value="1"/>
</dbReference>
<feature type="transmembrane region" description="Helical" evidence="14">
    <location>
        <begin position="170"/>
        <end position="193"/>
    </location>
</feature>
<evidence type="ECO:0000256" key="12">
    <source>
        <dbReference type="ARBA" id="ARBA00023012"/>
    </source>
</evidence>
<evidence type="ECO:0000256" key="13">
    <source>
        <dbReference type="ARBA" id="ARBA00023136"/>
    </source>
</evidence>
<evidence type="ECO:0000256" key="7">
    <source>
        <dbReference type="ARBA" id="ARBA00022692"/>
    </source>
</evidence>
<dbReference type="InterPro" id="IPR036890">
    <property type="entry name" value="HATPase_C_sf"/>
</dbReference>
<evidence type="ECO:0000259" key="15">
    <source>
        <dbReference type="PROSITE" id="PS50109"/>
    </source>
</evidence>
<dbReference type="SMART" id="SM00388">
    <property type="entry name" value="HisKA"/>
    <property type="match status" value="1"/>
</dbReference>
<proteinExistence type="predicted"/>
<gene>
    <name evidence="17" type="ORF">NK125_00490</name>
</gene>
<dbReference type="Pfam" id="PF02518">
    <property type="entry name" value="HATPase_c"/>
    <property type="match status" value="1"/>
</dbReference>
<evidence type="ECO:0000256" key="11">
    <source>
        <dbReference type="ARBA" id="ARBA00022989"/>
    </source>
</evidence>
<dbReference type="GO" id="GO:0016301">
    <property type="term" value="F:kinase activity"/>
    <property type="evidence" value="ECO:0007669"/>
    <property type="project" value="UniProtKB-KW"/>
</dbReference>
<dbReference type="SUPFAM" id="SSF158472">
    <property type="entry name" value="HAMP domain-like"/>
    <property type="match status" value="1"/>
</dbReference>
<dbReference type="InterPro" id="IPR050398">
    <property type="entry name" value="HssS/ArlS-like"/>
</dbReference>
<dbReference type="InterPro" id="IPR003660">
    <property type="entry name" value="HAMP_dom"/>
</dbReference>
<dbReference type="InterPro" id="IPR003661">
    <property type="entry name" value="HisK_dim/P_dom"/>
</dbReference>